<name>A0A2C6MC00_9FIRM</name>
<evidence type="ECO:0008006" key="3">
    <source>
        <dbReference type="Google" id="ProtNLM"/>
    </source>
</evidence>
<gene>
    <name evidence="1" type="ORF">P378_07900</name>
</gene>
<comment type="caution">
    <text evidence="1">The sequence shown here is derived from an EMBL/GenBank/DDBJ whole genome shotgun (WGS) entry which is preliminary data.</text>
</comment>
<keyword evidence="2" id="KW-1185">Reference proteome</keyword>
<evidence type="ECO:0000313" key="1">
    <source>
        <dbReference type="EMBL" id="PHJ38749.1"/>
    </source>
</evidence>
<dbReference type="OrthoDB" id="488420at2"/>
<evidence type="ECO:0000313" key="2">
    <source>
        <dbReference type="Proteomes" id="UP000222564"/>
    </source>
</evidence>
<accession>A0A2C6MC00</accession>
<proteinExistence type="predicted"/>
<sequence>MVCKYYLEIYRHTLYPQEGPGWVDINSLGLHPELVQRLGELGVVEIRNGCVRADEISKLHKIIRLRRSLGVNLPGACIIVDLLDRIEELEQEIERLRRRR</sequence>
<reference evidence="1 2" key="1">
    <citation type="submission" date="2013-09" db="EMBL/GenBank/DDBJ databases">
        <title>Biodegradation of hydrocarbons in the deep terrestrial subsurface : characterization of a microbial consortium composed of two Desulfotomaculum species originating from a deep geological formation.</title>
        <authorList>
            <person name="Aullo T."/>
            <person name="Berlendis S."/>
            <person name="Lascourreges J.-F."/>
            <person name="Dessort D."/>
            <person name="Saint-Laurent S."/>
            <person name="Schraauwers B."/>
            <person name="Mas J."/>
            <person name="Magot M."/>
            <person name="Ranchou-Peyruse A."/>
        </authorList>
    </citation>
    <scope>NUCLEOTIDE SEQUENCE [LARGE SCALE GENOMIC DNA]</scope>
    <source>
        <strain evidence="1 2">Bs107</strain>
    </source>
</reference>
<dbReference type="AlphaFoldDB" id="A0A2C6MC00"/>
<dbReference type="Pfam" id="PF13591">
    <property type="entry name" value="MerR_2"/>
    <property type="match status" value="1"/>
</dbReference>
<dbReference type="Proteomes" id="UP000222564">
    <property type="component" value="Unassembled WGS sequence"/>
</dbReference>
<organism evidence="1 2">
    <name type="scientific">Desulforamulus profundi</name>
    <dbReference type="NCBI Taxonomy" id="1383067"/>
    <lineage>
        <taxon>Bacteria</taxon>
        <taxon>Bacillati</taxon>
        <taxon>Bacillota</taxon>
        <taxon>Clostridia</taxon>
        <taxon>Eubacteriales</taxon>
        <taxon>Peptococcaceae</taxon>
        <taxon>Desulforamulus</taxon>
    </lineage>
</organism>
<protein>
    <recommendedName>
        <fullName evidence="3">MerR family transcriptional regulator</fullName>
    </recommendedName>
</protein>
<dbReference type="Gene3D" id="1.10.1660.10">
    <property type="match status" value="1"/>
</dbReference>
<dbReference type="EMBL" id="AWQQ01000044">
    <property type="protein sequence ID" value="PHJ38749.1"/>
    <property type="molecule type" value="Genomic_DNA"/>
</dbReference>